<accession>A0ABZ0CTU4</accession>
<dbReference type="EMBL" id="CP136336">
    <property type="protein sequence ID" value="WOB08288.1"/>
    <property type="molecule type" value="Genomic_DNA"/>
</dbReference>
<sequence length="192" mass="21208">MPTLLSVNVSLAREVEIAGRRVMTGIGKRPVPHAVAVKPLGLDGDEQADLSVHGGLPKAVYAYPVEHYPFWQTVRAQAKVSAWDEPLPPGSIGENLTIRGLLEHQVWVGDVLRFPDCELAVSEPRFPCFKFNHAMGFNQATKLMGQNGWCGFYLAVRVAGTLQAGQDFELVPGPREVGIRELFLSRLHRNKL</sequence>
<keyword evidence="3" id="KW-1185">Reference proteome</keyword>
<evidence type="ECO:0000313" key="3">
    <source>
        <dbReference type="Proteomes" id="UP001303946"/>
    </source>
</evidence>
<dbReference type="PANTHER" id="PTHR30212:SF2">
    <property type="entry name" value="PROTEIN YIIM"/>
    <property type="match status" value="1"/>
</dbReference>
<dbReference type="InterPro" id="IPR011037">
    <property type="entry name" value="Pyrv_Knase-like_insert_dom_sf"/>
</dbReference>
<dbReference type="InterPro" id="IPR052353">
    <property type="entry name" value="Benzoxazolinone_Detox_Enz"/>
</dbReference>
<evidence type="ECO:0000313" key="2">
    <source>
        <dbReference type="EMBL" id="WOB08288.1"/>
    </source>
</evidence>
<dbReference type="Pfam" id="PF03473">
    <property type="entry name" value="MOSC"/>
    <property type="match status" value="1"/>
</dbReference>
<reference evidence="2 3" key="1">
    <citation type="submission" date="2023-10" db="EMBL/GenBank/DDBJ databases">
        <title>Bacteria for the degradation of biodegradable plastic PBAT(Polybutylene adipate terephthalate).</title>
        <authorList>
            <person name="Weon H.-Y."/>
            <person name="Yeon J."/>
        </authorList>
    </citation>
    <scope>NUCLEOTIDE SEQUENCE [LARGE SCALE GENOMIC DNA]</scope>
    <source>
        <strain evidence="2 3">SBD 7-3</strain>
    </source>
</reference>
<dbReference type="PANTHER" id="PTHR30212">
    <property type="entry name" value="PROTEIN YIIM"/>
    <property type="match status" value="1"/>
</dbReference>
<dbReference type="RefSeq" id="WP_316701002.1">
    <property type="nucleotide sequence ID" value="NZ_CP136336.1"/>
</dbReference>
<feature type="domain" description="MOSC" evidence="1">
    <location>
        <begin position="29"/>
        <end position="171"/>
    </location>
</feature>
<evidence type="ECO:0000259" key="1">
    <source>
        <dbReference type="PROSITE" id="PS51340"/>
    </source>
</evidence>
<dbReference type="Proteomes" id="UP001303946">
    <property type="component" value="Chromosome"/>
</dbReference>
<dbReference type="Gene3D" id="2.40.33.20">
    <property type="entry name" value="PK beta-barrel domain-like"/>
    <property type="match status" value="1"/>
</dbReference>
<dbReference type="PROSITE" id="PS51340">
    <property type="entry name" value="MOSC"/>
    <property type="match status" value="1"/>
</dbReference>
<gene>
    <name evidence="2" type="ORF">RXV79_25735</name>
</gene>
<dbReference type="SUPFAM" id="SSF50800">
    <property type="entry name" value="PK beta-barrel domain-like"/>
    <property type="match status" value="1"/>
</dbReference>
<organism evidence="2 3">
    <name type="scientific">Piscinibacter gummiphilus</name>
    <dbReference type="NCBI Taxonomy" id="946333"/>
    <lineage>
        <taxon>Bacteria</taxon>
        <taxon>Pseudomonadati</taxon>
        <taxon>Pseudomonadota</taxon>
        <taxon>Betaproteobacteria</taxon>
        <taxon>Burkholderiales</taxon>
        <taxon>Sphaerotilaceae</taxon>
        <taxon>Piscinibacter</taxon>
    </lineage>
</organism>
<name>A0ABZ0CTU4_9BURK</name>
<dbReference type="InterPro" id="IPR005302">
    <property type="entry name" value="MoCF_Sase_C"/>
</dbReference>
<proteinExistence type="predicted"/>
<protein>
    <submittedName>
        <fullName evidence="2">MOSC domain-containing protein</fullName>
    </submittedName>
</protein>